<dbReference type="Proteomes" id="UP000276345">
    <property type="component" value="Chromosome"/>
</dbReference>
<evidence type="ECO:0000256" key="4">
    <source>
        <dbReference type="ARBA" id="ARBA00023125"/>
    </source>
</evidence>
<keyword evidence="4" id="KW-0238">DNA-binding</keyword>
<dbReference type="AlphaFoldDB" id="A0A3S4FIM8"/>
<comment type="similarity">
    <text evidence="2">Belongs to the transposase mutator family.</text>
</comment>
<dbReference type="EMBL" id="LR134142">
    <property type="protein sequence ID" value="VEA06833.1"/>
    <property type="molecule type" value="Genomic_DNA"/>
</dbReference>
<evidence type="ECO:0000256" key="1">
    <source>
        <dbReference type="ARBA" id="ARBA00002190"/>
    </source>
</evidence>
<dbReference type="InterPro" id="IPR001207">
    <property type="entry name" value="Transposase_mutator"/>
</dbReference>
<proteinExistence type="inferred from homology"/>
<sequence>MLGSGHLNLALGINTKGQKELLGMWLAENEGAKFWQSVPWPPGHPDSLRGRS</sequence>
<accession>A0A3S4FIM8</accession>
<gene>
    <name evidence="6" type="ORF">NCTC7406_02675</name>
</gene>
<evidence type="ECO:0000256" key="3">
    <source>
        <dbReference type="ARBA" id="ARBA00022578"/>
    </source>
</evidence>
<name>A0A3S4FIM8_SALET</name>
<dbReference type="GO" id="GO:0003677">
    <property type="term" value="F:DNA binding"/>
    <property type="evidence" value="ECO:0007669"/>
    <property type="project" value="UniProtKB-KW"/>
</dbReference>
<organism evidence="6 7">
    <name type="scientific">Salmonella enterica subsp. enterica serovar Sanjuan</name>
    <dbReference type="NCBI Taxonomy" id="1160765"/>
    <lineage>
        <taxon>Bacteria</taxon>
        <taxon>Pseudomonadati</taxon>
        <taxon>Pseudomonadota</taxon>
        <taxon>Gammaproteobacteria</taxon>
        <taxon>Enterobacterales</taxon>
        <taxon>Enterobacteriaceae</taxon>
        <taxon>Salmonella</taxon>
    </lineage>
</organism>
<keyword evidence="3" id="KW-0815">Transposition</keyword>
<reference evidence="6 7" key="1">
    <citation type="submission" date="2018-12" db="EMBL/GenBank/DDBJ databases">
        <authorList>
            <consortium name="Pathogen Informatics"/>
        </authorList>
    </citation>
    <scope>NUCLEOTIDE SEQUENCE [LARGE SCALE GENOMIC DNA]</scope>
    <source>
        <strain evidence="6 7">NCTC7406</strain>
    </source>
</reference>
<dbReference type="Pfam" id="PF00872">
    <property type="entry name" value="Transposase_mut"/>
    <property type="match status" value="1"/>
</dbReference>
<evidence type="ECO:0000313" key="6">
    <source>
        <dbReference type="EMBL" id="VEA06833.1"/>
    </source>
</evidence>
<comment type="function">
    <text evidence="1">Required for the transposition of the insertion element.</text>
</comment>
<protein>
    <submittedName>
        <fullName evidence="6">Transposase IS1113</fullName>
    </submittedName>
</protein>
<dbReference type="GO" id="GO:0006313">
    <property type="term" value="P:DNA transposition"/>
    <property type="evidence" value="ECO:0007669"/>
    <property type="project" value="InterPro"/>
</dbReference>
<evidence type="ECO:0000256" key="5">
    <source>
        <dbReference type="ARBA" id="ARBA00023172"/>
    </source>
</evidence>
<evidence type="ECO:0000256" key="2">
    <source>
        <dbReference type="ARBA" id="ARBA00010961"/>
    </source>
</evidence>
<dbReference type="GO" id="GO:0004803">
    <property type="term" value="F:transposase activity"/>
    <property type="evidence" value="ECO:0007669"/>
    <property type="project" value="InterPro"/>
</dbReference>
<keyword evidence="5" id="KW-0233">DNA recombination</keyword>
<evidence type="ECO:0000313" key="7">
    <source>
        <dbReference type="Proteomes" id="UP000276345"/>
    </source>
</evidence>